<sequence length="276" mass="31253">MSAANPVVDSKSLKFIKDKNGNVLLMKLDNTLIASFNPAQNLLRVSETPNKFKIQSNAAFGENSLILDYSQVKCNQCVPMIEAVNFNDFLVELSNKFFFWKGTGDSGSDIPSNAKCSSYGLVRPTFVYTKSLITKNSKFIRLKNVDSERWGLKIQYGGYLEGSLEPYFKPYFGGNDLMPDTEIGLQVESLISLDDLFIRLYINARRIDFDVYFIVNPDSNTFTLLNADPMYFVSTADYQYDAISDTLTIQSLKRTGDPLSFYVRWKNVPELEAMPV</sequence>
<reference evidence="1 3" key="1">
    <citation type="submission" date="2014-07" db="EMBL/GenBank/DDBJ databases">
        <title>Genome of Flavobacterium hydatis DSM 2063.</title>
        <authorList>
            <person name="Pipes S.E."/>
            <person name="Stropko S.J."/>
            <person name="Newman J.D."/>
        </authorList>
    </citation>
    <scope>NUCLEOTIDE SEQUENCE [LARGE SCALE GENOMIC DNA]</scope>
    <source>
        <strain evidence="1 3">DSM 2063</strain>
    </source>
</reference>
<gene>
    <name evidence="2" type="ORF">B0A62_03495</name>
    <name evidence="1" type="ORF">IW20_08545</name>
</gene>
<dbReference type="AlphaFoldDB" id="A0A086AL12"/>
<evidence type="ECO:0000313" key="4">
    <source>
        <dbReference type="Proteomes" id="UP000198424"/>
    </source>
</evidence>
<dbReference type="OrthoDB" id="1373708at2"/>
<keyword evidence="4" id="KW-1185">Reference proteome</keyword>
<protein>
    <submittedName>
        <fullName evidence="1">Uncharacterized protein</fullName>
    </submittedName>
</protein>
<evidence type="ECO:0000313" key="1">
    <source>
        <dbReference type="EMBL" id="KFF17376.1"/>
    </source>
</evidence>
<reference evidence="2 4" key="2">
    <citation type="submission" date="2016-11" db="EMBL/GenBank/DDBJ databases">
        <title>Whole genomes of Flavobacteriaceae.</title>
        <authorList>
            <person name="Stine C."/>
            <person name="Li C."/>
            <person name="Tadesse D."/>
        </authorList>
    </citation>
    <scope>NUCLEOTIDE SEQUENCE [LARGE SCALE GENOMIC DNA]</scope>
    <source>
        <strain evidence="2 4">ATCC 29551</strain>
    </source>
</reference>
<dbReference type="Proteomes" id="UP000028712">
    <property type="component" value="Unassembled WGS sequence"/>
</dbReference>
<dbReference type="RefSeq" id="WP_035620798.1">
    <property type="nucleotide sequence ID" value="NZ_JBEWQG010000003.1"/>
</dbReference>
<proteinExistence type="predicted"/>
<dbReference type="Proteomes" id="UP000198424">
    <property type="component" value="Unassembled WGS sequence"/>
</dbReference>
<comment type="caution">
    <text evidence="1">The sequence shown here is derived from an EMBL/GenBank/DDBJ whole genome shotgun (WGS) entry which is preliminary data.</text>
</comment>
<organism evidence="1 3">
    <name type="scientific">Flavobacterium hydatis</name>
    <name type="common">Cytophaga aquatilis</name>
    <dbReference type="NCBI Taxonomy" id="991"/>
    <lineage>
        <taxon>Bacteria</taxon>
        <taxon>Pseudomonadati</taxon>
        <taxon>Bacteroidota</taxon>
        <taxon>Flavobacteriia</taxon>
        <taxon>Flavobacteriales</taxon>
        <taxon>Flavobacteriaceae</taxon>
        <taxon>Flavobacterium</taxon>
    </lineage>
</organism>
<dbReference type="STRING" id="991.IW20_08545"/>
<accession>A0A086AL12</accession>
<evidence type="ECO:0000313" key="2">
    <source>
        <dbReference type="EMBL" id="OXA97325.1"/>
    </source>
</evidence>
<evidence type="ECO:0000313" key="3">
    <source>
        <dbReference type="Proteomes" id="UP000028712"/>
    </source>
</evidence>
<dbReference type="EMBL" id="JPRM01000010">
    <property type="protein sequence ID" value="KFF17376.1"/>
    <property type="molecule type" value="Genomic_DNA"/>
</dbReference>
<dbReference type="EMBL" id="MUGY01000003">
    <property type="protein sequence ID" value="OXA97325.1"/>
    <property type="molecule type" value="Genomic_DNA"/>
</dbReference>
<name>A0A086AL12_FLAHY</name>